<comment type="similarity">
    <text evidence="1">Belongs to the REF/SRPP family.</text>
</comment>
<evidence type="ECO:0000313" key="3">
    <source>
        <dbReference type="EMBL" id="KAK4781833.1"/>
    </source>
</evidence>
<feature type="transmembrane region" description="Helical" evidence="2">
    <location>
        <begin position="17"/>
        <end position="36"/>
    </location>
</feature>
<keyword evidence="4" id="KW-1185">Reference proteome</keyword>
<gene>
    <name evidence="3" type="ORF">SAY86_015935</name>
</gene>
<dbReference type="PANTHER" id="PTHR33732:SF9">
    <property type="entry name" value="REF_SRPP-LIKE PROTEIN OS05G0151300_LOC_OS05G05940"/>
    <property type="match status" value="1"/>
</dbReference>
<dbReference type="EMBL" id="JAXQNO010000016">
    <property type="protein sequence ID" value="KAK4781833.1"/>
    <property type="molecule type" value="Genomic_DNA"/>
</dbReference>
<name>A0AAN7R0W5_TRANT</name>
<proteinExistence type="inferred from homology"/>
<comment type="caution">
    <text evidence="3">The sequence shown here is derived from an EMBL/GenBank/DDBJ whole genome shotgun (WGS) entry which is preliminary data.</text>
</comment>
<dbReference type="Pfam" id="PF05755">
    <property type="entry name" value="REF"/>
    <property type="match status" value="1"/>
</dbReference>
<evidence type="ECO:0000313" key="4">
    <source>
        <dbReference type="Proteomes" id="UP001346149"/>
    </source>
</evidence>
<evidence type="ECO:0008006" key="5">
    <source>
        <dbReference type="Google" id="ProtNLM"/>
    </source>
</evidence>
<reference evidence="3 4" key="1">
    <citation type="journal article" date="2023" name="Hortic Res">
        <title>Pangenome of water caltrop reveals structural variations and asymmetric subgenome divergence after allopolyploidization.</title>
        <authorList>
            <person name="Zhang X."/>
            <person name="Chen Y."/>
            <person name="Wang L."/>
            <person name="Yuan Y."/>
            <person name="Fang M."/>
            <person name="Shi L."/>
            <person name="Lu R."/>
            <person name="Comes H.P."/>
            <person name="Ma Y."/>
            <person name="Chen Y."/>
            <person name="Huang G."/>
            <person name="Zhou Y."/>
            <person name="Zheng Z."/>
            <person name="Qiu Y."/>
        </authorList>
    </citation>
    <scope>NUCLEOTIDE SEQUENCE [LARGE SCALE GENOMIC DNA]</scope>
    <source>
        <strain evidence="3">F231</strain>
    </source>
</reference>
<keyword evidence="2" id="KW-1133">Transmembrane helix</keyword>
<organism evidence="3 4">
    <name type="scientific">Trapa natans</name>
    <name type="common">Water chestnut</name>
    <dbReference type="NCBI Taxonomy" id="22666"/>
    <lineage>
        <taxon>Eukaryota</taxon>
        <taxon>Viridiplantae</taxon>
        <taxon>Streptophyta</taxon>
        <taxon>Embryophyta</taxon>
        <taxon>Tracheophyta</taxon>
        <taxon>Spermatophyta</taxon>
        <taxon>Magnoliopsida</taxon>
        <taxon>eudicotyledons</taxon>
        <taxon>Gunneridae</taxon>
        <taxon>Pentapetalae</taxon>
        <taxon>rosids</taxon>
        <taxon>malvids</taxon>
        <taxon>Myrtales</taxon>
        <taxon>Lythraceae</taxon>
        <taxon>Trapa</taxon>
    </lineage>
</organism>
<keyword evidence="2" id="KW-0472">Membrane</keyword>
<dbReference type="PANTHER" id="PTHR33732">
    <property type="entry name" value="REF/SRPP-LIKE PROTEIN OS05G0151300/LOC_OS05G05940"/>
    <property type="match status" value="1"/>
</dbReference>
<keyword evidence="2" id="KW-0812">Transmembrane</keyword>
<evidence type="ECO:0000256" key="2">
    <source>
        <dbReference type="SAM" id="Phobius"/>
    </source>
</evidence>
<evidence type="ECO:0000256" key="1">
    <source>
        <dbReference type="ARBA" id="ARBA00009737"/>
    </source>
</evidence>
<dbReference type="AlphaFoldDB" id="A0AAN7R0W5"/>
<protein>
    <recommendedName>
        <fullName evidence="5">Stress-related protein</fullName>
    </recommendedName>
</protein>
<sequence length="226" mass="24819">MGRKVVGEEERLKYLEFVQVAAVHAILCFLNVYGYAKEKSGQLKPGVETVEGTVKIVVGPVYHKFHDVPVEVLKFVDRKIDGSVIKLDSHVIPTLKQVSDQALSAAQQAPLAAQTVASEVKRAGVEPTAKELYSKYEPKVEQCAASTWRKLNSMPLFPHVAQVMVPAAAYCSEKYNQTVRISAEKGYKVSTYLPEKIAKVFRDDIPEQEQAPLVSGTGGSIGVHVH</sequence>
<accession>A0AAN7R0W5</accession>
<dbReference type="InterPro" id="IPR008802">
    <property type="entry name" value="REF"/>
</dbReference>
<dbReference type="Proteomes" id="UP001346149">
    <property type="component" value="Unassembled WGS sequence"/>
</dbReference>